<gene>
    <name evidence="3" type="ORF">GGR25_003441</name>
</gene>
<feature type="chain" id="PRO_5032582712" evidence="1">
    <location>
        <begin position="24"/>
        <end position="133"/>
    </location>
</feature>
<dbReference type="RefSeq" id="WP_183400022.1">
    <property type="nucleotide sequence ID" value="NZ_JACIDS010000004.1"/>
</dbReference>
<protein>
    <submittedName>
        <fullName evidence="3">Uncharacterized protein (DUF305 family)</fullName>
    </submittedName>
</protein>
<evidence type="ECO:0000313" key="3">
    <source>
        <dbReference type="EMBL" id="MBB3932383.1"/>
    </source>
</evidence>
<feature type="domain" description="DUF305" evidence="2">
    <location>
        <begin position="41"/>
        <end position="127"/>
    </location>
</feature>
<evidence type="ECO:0000313" key="4">
    <source>
        <dbReference type="Proteomes" id="UP000553963"/>
    </source>
</evidence>
<reference evidence="3 4" key="1">
    <citation type="submission" date="2020-08" db="EMBL/GenBank/DDBJ databases">
        <title>Genomic Encyclopedia of Type Strains, Phase IV (KMG-IV): sequencing the most valuable type-strain genomes for metagenomic binning, comparative biology and taxonomic classification.</title>
        <authorList>
            <person name="Goeker M."/>
        </authorList>
    </citation>
    <scope>NUCLEOTIDE SEQUENCE [LARGE SCALE GENOMIC DNA]</scope>
    <source>
        <strain evidence="3 4">DSM 25966</strain>
    </source>
</reference>
<proteinExistence type="predicted"/>
<dbReference type="PANTHER" id="PTHR36933">
    <property type="entry name" value="SLL0788 PROTEIN"/>
    <property type="match status" value="1"/>
</dbReference>
<dbReference type="Gene3D" id="1.20.1260.10">
    <property type="match status" value="1"/>
</dbReference>
<name>A0A840AT05_9HYPH</name>
<sequence>MKTSRTLAALAAALLLPVALATAQDKGMMDHGAMGGDMPMQGMDGADASPSTQAFRAADKAMMQGMMIDYTGNADVDFVRGMIPHHEGAIAMARVELQYGKDPEIRKLAEAIIKAQDSEIAFMKAWLAKNDAK</sequence>
<organism evidence="3 4">
    <name type="scientific">Kaistia hirudinis</name>
    <dbReference type="NCBI Taxonomy" id="1293440"/>
    <lineage>
        <taxon>Bacteria</taxon>
        <taxon>Pseudomonadati</taxon>
        <taxon>Pseudomonadota</taxon>
        <taxon>Alphaproteobacteria</taxon>
        <taxon>Hyphomicrobiales</taxon>
        <taxon>Kaistiaceae</taxon>
        <taxon>Kaistia</taxon>
    </lineage>
</organism>
<keyword evidence="4" id="KW-1185">Reference proteome</keyword>
<comment type="caution">
    <text evidence="3">The sequence shown here is derived from an EMBL/GenBank/DDBJ whole genome shotgun (WGS) entry which is preliminary data.</text>
</comment>
<dbReference type="PANTHER" id="PTHR36933:SF1">
    <property type="entry name" value="SLL0788 PROTEIN"/>
    <property type="match status" value="1"/>
</dbReference>
<keyword evidence="1" id="KW-0732">Signal</keyword>
<dbReference type="InterPro" id="IPR005183">
    <property type="entry name" value="DUF305_CopM-like"/>
</dbReference>
<evidence type="ECO:0000259" key="2">
    <source>
        <dbReference type="Pfam" id="PF03713"/>
    </source>
</evidence>
<dbReference type="InterPro" id="IPR012347">
    <property type="entry name" value="Ferritin-like"/>
</dbReference>
<accession>A0A840AT05</accession>
<dbReference type="EMBL" id="JACIDS010000004">
    <property type="protein sequence ID" value="MBB3932383.1"/>
    <property type="molecule type" value="Genomic_DNA"/>
</dbReference>
<dbReference type="Proteomes" id="UP000553963">
    <property type="component" value="Unassembled WGS sequence"/>
</dbReference>
<feature type="signal peptide" evidence="1">
    <location>
        <begin position="1"/>
        <end position="23"/>
    </location>
</feature>
<dbReference type="AlphaFoldDB" id="A0A840AT05"/>
<dbReference type="Pfam" id="PF03713">
    <property type="entry name" value="DUF305"/>
    <property type="match status" value="1"/>
</dbReference>
<evidence type="ECO:0000256" key="1">
    <source>
        <dbReference type="SAM" id="SignalP"/>
    </source>
</evidence>